<gene>
    <name evidence="2" type="ORF">BGP80_10355</name>
</gene>
<dbReference type="InterPro" id="IPR027417">
    <property type="entry name" value="P-loop_NTPase"/>
</dbReference>
<dbReference type="GO" id="GO:0006302">
    <property type="term" value="P:double-strand break repair"/>
    <property type="evidence" value="ECO:0007669"/>
    <property type="project" value="TreeGrafter"/>
</dbReference>
<accession>A0A2S3WBN5</accession>
<comment type="caution">
    <text evidence="2">The sequence shown here is derived from an EMBL/GenBank/DDBJ whole genome shotgun (WGS) entry which is preliminary data.</text>
</comment>
<reference evidence="2 3" key="1">
    <citation type="submission" date="2016-08" db="EMBL/GenBank/DDBJ databases">
        <authorList>
            <person name="Seilhamer J.J."/>
        </authorList>
    </citation>
    <scope>NUCLEOTIDE SEQUENCE [LARGE SCALE GENOMIC DNA]</scope>
    <source>
        <strain evidence="2 3">KT-27</strain>
    </source>
</reference>
<dbReference type="Proteomes" id="UP000237194">
    <property type="component" value="Unassembled WGS sequence"/>
</dbReference>
<dbReference type="PANTHER" id="PTHR32182:SF22">
    <property type="entry name" value="ATP-DEPENDENT ENDONUCLEASE, OLD FAMILY-RELATED"/>
    <property type="match status" value="1"/>
</dbReference>
<proteinExistence type="predicted"/>
<dbReference type="EMBL" id="MIND01000018">
    <property type="protein sequence ID" value="POF88343.1"/>
    <property type="molecule type" value="Genomic_DNA"/>
</dbReference>
<dbReference type="SUPFAM" id="SSF52540">
    <property type="entry name" value="P-loop containing nucleoside triphosphate hydrolases"/>
    <property type="match status" value="1"/>
</dbReference>
<dbReference type="AlphaFoldDB" id="A0A2S3WBN5"/>
<organism evidence="2 3">
    <name type="scientific">Pseudomonas putida</name>
    <name type="common">Arthrobacter siderocapsulatus</name>
    <dbReference type="NCBI Taxonomy" id="303"/>
    <lineage>
        <taxon>Bacteria</taxon>
        <taxon>Pseudomonadati</taxon>
        <taxon>Pseudomonadota</taxon>
        <taxon>Gammaproteobacteria</taxon>
        <taxon>Pseudomonadales</taxon>
        <taxon>Pseudomonadaceae</taxon>
        <taxon>Pseudomonas</taxon>
    </lineage>
</organism>
<sequence length="106" mass="11687">MPAITKLILKNFKQFPELDMDFNPGKNILIGDNETGKSTVLLAIDLVNSASRSRVETIGLEALINRQAVVDFLTGEKKISDLPVVLVDLFLADGDEAYFHGKQNQV</sequence>
<evidence type="ECO:0000313" key="3">
    <source>
        <dbReference type="Proteomes" id="UP000237194"/>
    </source>
</evidence>
<reference evidence="2 3" key="2">
    <citation type="submission" date="2018-03" db="EMBL/GenBank/DDBJ databases">
        <title>Draft genome of Pseudomonas putida strain KT-27.</title>
        <authorList>
            <person name="Yoshizawa S."/>
            <person name="Khan N.H."/>
            <person name="Nishimura M."/>
            <person name="Chiura H.X."/>
            <person name="Ogura Y."/>
            <person name="Hayashi T."/>
            <person name="Kogure K."/>
        </authorList>
    </citation>
    <scope>NUCLEOTIDE SEQUENCE [LARGE SCALE GENOMIC DNA]</scope>
    <source>
        <strain evidence="2 3">KT-27</strain>
    </source>
</reference>
<dbReference type="Gene3D" id="3.40.50.300">
    <property type="entry name" value="P-loop containing nucleotide triphosphate hydrolases"/>
    <property type="match status" value="1"/>
</dbReference>
<evidence type="ECO:0000259" key="1">
    <source>
        <dbReference type="Pfam" id="PF13175"/>
    </source>
</evidence>
<evidence type="ECO:0000313" key="2">
    <source>
        <dbReference type="EMBL" id="POF88343.1"/>
    </source>
</evidence>
<protein>
    <recommendedName>
        <fullName evidence="1">Endonuclease GajA/Old nuclease/RecF-like AAA domain-containing protein</fullName>
    </recommendedName>
</protein>
<dbReference type="PANTHER" id="PTHR32182">
    <property type="entry name" value="DNA REPLICATION AND REPAIR PROTEIN RECF"/>
    <property type="match status" value="1"/>
</dbReference>
<dbReference type="Pfam" id="PF13175">
    <property type="entry name" value="AAA_15"/>
    <property type="match status" value="1"/>
</dbReference>
<name>A0A2S3WBN5_PSEPU</name>
<dbReference type="InterPro" id="IPR041685">
    <property type="entry name" value="AAA_GajA/Old/RecF-like"/>
</dbReference>
<dbReference type="GO" id="GO:0000731">
    <property type="term" value="P:DNA synthesis involved in DNA repair"/>
    <property type="evidence" value="ECO:0007669"/>
    <property type="project" value="TreeGrafter"/>
</dbReference>
<dbReference type="RefSeq" id="WP_103436536.1">
    <property type="nucleotide sequence ID" value="NZ_MIND01000018.1"/>
</dbReference>
<feature type="domain" description="Endonuclease GajA/Old nuclease/RecF-like AAA" evidence="1">
    <location>
        <begin position="4"/>
        <end position="51"/>
    </location>
</feature>